<evidence type="ECO:0000256" key="3">
    <source>
        <dbReference type="SAM" id="Coils"/>
    </source>
</evidence>
<dbReference type="PANTHER" id="PTHR46082">
    <property type="entry name" value="ATP/GTP-BINDING PROTEIN-RELATED"/>
    <property type="match status" value="1"/>
</dbReference>
<dbReference type="Proteomes" id="UP000275078">
    <property type="component" value="Unassembled WGS sequence"/>
</dbReference>
<evidence type="ECO:0000256" key="2">
    <source>
        <dbReference type="PROSITE-ProRule" id="PRU00221"/>
    </source>
</evidence>
<reference evidence="6 7" key="1">
    <citation type="journal article" date="2018" name="Nat. Ecol. Evol.">
        <title>Pezizomycetes genomes reveal the molecular basis of ectomycorrhizal truffle lifestyle.</title>
        <authorList>
            <person name="Murat C."/>
            <person name="Payen T."/>
            <person name="Noel B."/>
            <person name="Kuo A."/>
            <person name="Morin E."/>
            <person name="Chen J."/>
            <person name="Kohler A."/>
            <person name="Krizsan K."/>
            <person name="Balestrini R."/>
            <person name="Da Silva C."/>
            <person name="Montanini B."/>
            <person name="Hainaut M."/>
            <person name="Levati E."/>
            <person name="Barry K.W."/>
            <person name="Belfiori B."/>
            <person name="Cichocki N."/>
            <person name="Clum A."/>
            <person name="Dockter R.B."/>
            <person name="Fauchery L."/>
            <person name="Guy J."/>
            <person name="Iotti M."/>
            <person name="Le Tacon F."/>
            <person name="Lindquist E.A."/>
            <person name="Lipzen A."/>
            <person name="Malagnac F."/>
            <person name="Mello A."/>
            <person name="Molinier V."/>
            <person name="Miyauchi S."/>
            <person name="Poulain J."/>
            <person name="Riccioni C."/>
            <person name="Rubini A."/>
            <person name="Sitrit Y."/>
            <person name="Splivallo R."/>
            <person name="Traeger S."/>
            <person name="Wang M."/>
            <person name="Zifcakova L."/>
            <person name="Wipf D."/>
            <person name="Zambonelli A."/>
            <person name="Paolocci F."/>
            <person name="Nowrousian M."/>
            <person name="Ottonello S."/>
            <person name="Baldrian P."/>
            <person name="Spatafora J.W."/>
            <person name="Henrissat B."/>
            <person name="Nagy L.G."/>
            <person name="Aury J.M."/>
            <person name="Wincker P."/>
            <person name="Grigoriev I.V."/>
            <person name="Bonfante P."/>
            <person name="Martin F.M."/>
        </authorList>
    </citation>
    <scope>NUCLEOTIDE SEQUENCE [LARGE SCALE GENOMIC DNA]</scope>
    <source>
        <strain evidence="6 7">RN42</strain>
    </source>
</reference>
<dbReference type="Pfam" id="PF01048">
    <property type="entry name" value="PNP_UDP_1"/>
    <property type="match status" value="1"/>
</dbReference>
<dbReference type="InterPro" id="IPR053137">
    <property type="entry name" value="NLR-like"/>
</dbReference>
<organism evidence="6 7">
    <name type="scientific">Ascobolus immersus RN42</name>
    <dbReference type="NCBI Taxonomy" id="1160509"/>
    <lineage>
        <taxon>Eukaryota</taxon>
        <taxon>Fungi</taxon>
        <taxon>Dikarya</taxon>
        <taxon>Ascomycota</taxon>
        <taxon>Pezizomycotina</taxon>
        <taxon>Pezizomycetes</taxon>
        <taxon>Pezizales</taxon>
        <taxon>Ascobolaceae</taxon>
        <taxon>Ascobolus</taxon>
    </lineage>
</organism>
<dbReference type="GO" id="GO:0009116">
    <property type="term" value="P:nucleoside metabolic process"/>
    <property type="evidence" value="ECO:0007669"/>
    <property type="project" value="InterPro"/>
</dbReference>
<gene>
    <name evidence="6" type="ORF">BJ508DRAFT_112407</name>
</gene>
<dbReference type="SMART" id="SM00320">
    <property type="entry name" value="WD40"/>
    <property type="match status" value="4"/>
</dbReference>
<evidence type="ECO:0000313" key="6">
    <source>
        <dbReference type="EMBL" id="RPA81469.1"/>
    </source>
</evidence>
<evidence type="ECO:0000259" key="4">
    <source>
        <dbReference type="Pfam" id="PF01048"/>
    </source>
</evidence>
<dbReference type="Pfam" id="PF24883">
    <property type="entry name" value="NPHP3_N"/>
    <property type="match status" value="1"/>
</dbReference>
<dbReference type="STRING" id="1160509.A0A3N4I5X2"/>
<dbReference type="GO" id="GO:0003824">
    <property type="term" value="F:catalytic activity"/>
    <property type="evidence" value="ECO:0007669"/>
    <property type="project" value="InterPro"/>
</dbReference>
<dbReference type="SUPFAM" id="SSF50998">
    <property type="entry name" value="Quinoprotein alcohol dehydrogenase-like"/>
    <property type="match status" value="1"/>
</dbReference>
<evidence type="ECO:0000313" key="7">
    <source>
        <dbReference type="Proteomes" id="UP000275078"/>
    </source>
</evidence>
<dbReference type="InterPro" id="IPR035994">
    <property type="entry name" value="Nucleoside_phosphorylase_sf"/>
</dbReference>
<dbReference type="EMBL" id="ML119679">
    <property type="protein sequence ID" value="RPA81469.1"/>
    <property type="molecule type" value="Genomic_DNA"/>
</dbReference>
<dbReference type="Gene3D" id="3.40.50.1580">
    <property type="entry name" value="Nucleoside phosphorylase domain"/>
    <property type="match status" value="1"/>
</dbReference>
<dbReference type="Pfam" id="PF00400">
    <property type="entry name" value="WD40"/>
    <property type="match status" value="1"/>
</dbReference>
<feature type="coiled-coil region" evidence="3">
    <location>
        <begin position="360"/>
        <end position="394"/>
    </location>
</feature>
<dbReference type="InterPro" id="IPR015943">
    <property type="entry name" value="WD40/YVTN_repeat-like_dom_sf"/>
</dbReference>
<dbReference type="InterPro" id="IPR000845">
    <property type="entry name" value="Nucleoside_phosphorylase_d"/>
</dbReference>
<evidence type="ECO:0000259" key="5">
    <source>
        <dbReference type="Pfam" id="PF24883"/>
    </source>
</evidence>
<dbReference type="Gene3D" id="3.40.50.300">
    <property type="entry name" value="P-loop containing nucleotide triphosphate hydrolases"/>
    <property type="match status" value="1"/>
</dbReference>
<keyword evidence="1" id="KW-0677">Repeat</keyword>
<proteinExistence type="predicted"/>
<feature type="domain" description="Nucleoside phosphorylase" evidence="4">
    <location>
        <begin position="244"/>
        <end position="340"/>
    </location>
</feature>
<dbReference type="InterPro" id="IPR027417">
    <property type="entry name" value="P-loop_NTPase"/>
</dbReference>
<keyword evidence="2" id="KW-0853">WD repeat</keyword>
<feature type="domain" description="Nephrocystin 3-like N-terminal" evidence="5">
    <location>
        <begin position="440"/>
        <end position="607"/>
    </location>
</feature>
<dbReference type="SUPFAM" id="SSF53167">
    <property type="entry name" value="Purine and uridine phosphorylases"/>
    <property type="match status" value="1"/>
</dbReference>
<feature type="repeat" description="WD" evidence="2">
    <location>
        <begin position="1343"/>
        <end position="1377"/>
    </location>
</feature>
<dbReference type="PANTHER" id="PTHR46082:SF11">
    <property type="entry name" value="AAA+ ATPASE DOMAIN-CONTAINING PROTEIN-RELATED"/>
    <property type="match status" value="1"/>
</dbReference>
<evidence type="ECO:0000256" key="1">
    <source>
        <dbReference type="ARBA" id="ARBA00022737"/>
    </source>
</evidence>
<keyword evidence="3" id="KW-0175">Coiled coil</keyword>
<keyword evidence="7" id="KW-1185">Reference proteome</keyword>
<dbReference type="SUPFAM" id="SSF52540">
    <property type="entry name" value="P-loop containing nucleoside triphosphate hydrolases"/>
    <property type="match status" value="1"/>
</dbReference>
<accession>A0A3N4I5X2</accession>
<dbReference type="OrthoDB" id="674604at2759"/>
<dbReference type="PROSITE" id="PS50082">
    <property type="entry name" value="WD_REPEATS_2"/>
    <property type="match status" value="1"/>
</dbReference>
<dbReference type="InterPro" id="IPR056884">
    <property type="entry name" value="NPHP3-like_N"/>
</dbReference>
<protein>
    <submittedName>
        <fullName evidence="6">Uncharacterized protein</fullName>
    </submittedName>
</protein>
<dbReference type="InterPro" id="IPR011047">
    <property type="entry name" value="Quinoprotein_ADH-like_sf"/>
</dbReference>
<sequence length="1697" mass="190468">MIALNHSVPHLWSRISSVRVSLEATMAEPISKYTIGWICALELESTAAAIALDERLDEPDDLPSQDEQKYRFGRIGKHYIVIAVPARGDTGEVTVAQTAIHMVRTFRNLRIALMVGIGGGAPIGSSPRDLRLGDVVVGIPGNDHNGLLQHDFGKHIQDETYIKAKTSFNRPPRFICQNVTDMVTDRKLNPGGRWMLYEEVEQLLEEYDHLRDDYERPDASTDFLFPSEFKHPISGAECWECCKAHLQTARRSPRMRRERLRSATGPAQHQSVPDFDPVVHEGLIATGNTVIRDAALRDRFAKQYGVLCFEMEAAGLMNTLPCLVIRGISDYCDTHKSDTWQGYAALVATAYAKRLIKKLRVQQVEAEEQLSEQVVRLEAEMKSLQDRFEEMNRKDVSKLLRKHLPYAREATFNANYQKSSEVLEEDPVCLEGTRVAVLERITSWIEGKDGSDKVIFWLSGMAGMGKSTISRTIAQSYSNTRLLSSFFFARGTAIAGRSDRFVSTIAQDLASKSDEAKKMIAESIEKDRDIARKKLSAQWDTLVLEPLMKLKLDQKAALPSILLIIIDALDECEGDVNITTILRLLIQAGFRKEDFKGIKLRVLVTSRPELPIQRGFKESPAIIHLSLVLDDIARDVVNLDLTRYFNHKFELIRRDSEYKHGPDWPGARRISHLVHESDGLFVYASTLCRFLKSVERDGQDPEAMLFTLFGDIVEFSTKTFAEESLSQGTFKLYKMYKQVLRHAILAGPKKRGATGKYKEVLVEEYTGVIAPLVVLFQPITLFTFGKLLAKSEGLIDVTTQTIKAKLLRLRSVFYVPEDDELASKPVRILHTSFRDFILDKENGSKRFYIAEDKAHGKIGTDCLNVMSRLLKKDICGLKDIGMLREQMDKDGFDAKEFIPAELEYACRYWVQHFSKIKGDDYEVYVVDRGPIYEFLCEHLLHWLEVMILLKRIPEAILAVEALDQLVDVHKSRHLSALIRDAKRFLLANHSAFETAPLQLYASALLFAPESSVVREMFQNEMITTGKLLTFMDNDWNWELQSLHLKDLGNRHLEVSNFCISPDGLKLAATHVVSDGDGIMTREYLVTVWNIVTGVCLLEVSRPFELWMDAHDIEVVISPEGTKIITASPYEARVWNLKTGEVISSGYLGAPSDFVGEDPRKTAYFEYVDVDDGDSFKVPEDNPKGSLDSDLESNASLEDDICDLDPSKDQEKILQQVTYQDEEITSGSDSEYQESVGNAENGEAISEQRQLLVIDDDVFDGASLDSDMEWEATESLRWRERTDKFQYSVSVILSRDGSKLVALEKTIEPRAFKLELTQPSRVKVWEVPAGKLLWELKEEVARDVITVSFRQDSRALATGHFDGKVRVWQLEQSKQLSLICSIEMTTSPRTAGTFATLVTFSPDGSMIAAGLITGMVALYDNSTGDTLLLEPNSSDEDGATGQYTGNGIDSLVFSPNGGLLAAIYDSHSLAIYDLEFSGSKRKPGSIDPITTADTSESRMSKLRFSPNGRTLVFYSSSWVPGTNHIKTWDLDTLLKKPDSSLRLSTEHCESLGVDEPELLSLSEEYKIATVQISPSGAFLIAVWRPLGRGFHKDIVGLGVKRDMQDGLEDTRMDSFFDKLLLQKHAICKELDKVKAHCQIDSLAISADDKLIAFGIKWIGATADCEERNGVGSESPRVFRLPGKLQARIAGDTHGNGRS</sequence>
<dbReference type="Gene3D" id="2.130.10.10">
    <property type="entry name" value="YVTN repeat-like/Quinoprotein amine dehydrogenase"/>
    <property type="match status" value="2"/>
</dbReference>
<name>A0A3N4I5X2_ASCIM</name>
<dbReference type="InterPro" id="IPR001680">
    <property type="entry name" value="WD40_rpt"/>
</dbReference>